<gene>
    <name evidence="2" type="ORF">AVDCRST_MAG10-3447</name>
</gene>
<feature type="compositionally biased region" description="Polar residues" evidence="1">
    <location>
        <begin position="1"/>
        <end position="10"/>
    </location>
</feature>
<reference evidence="2" key="1">
    <citation type="submission" date="2020-02" db="EMBL/GenBank/DDBJ databases">
        <authorList>
            <person name="Meier V. D."/>
        </authorList>
    </citation>
    <scope>NUCLEOTIDE SEQUENCE</scope>
    <source>
        <strain evidence="2">AVDCRST_MAG10</strain>
    </source>
</reference>
<dbReference type="EMBL" id="CADCTB010000208">
    <property type="protein sequence ID" value="CAA9273670.1"/>
    <property type="molecule type" value="Genomic_DNA"/>
</dbReference>
<feature type="compositionally biased region" description="Low complexity" evidence="1">
    <location>
        <begin position="84"/>
        <end position="93"/>
    </location>
</feature>
<name>A0A6J4JDC8_9ACTN</name>
<sequence length="249" mass="26790">GNCRRPSTPSGVRARDAGPRRHPFRRRLREEERDGVADHRRRHRQPHQPRRHHHQGRRRSLGHGGGAGQGRGPHRGPHSSGVHRAAPLRRPGGARAGGGRRRGQTLASHRLRLGDDRPHHLRGPRRTHPVPHRAAPCRPAPCPLRRSGVGGAARHRRPDGGPVPRPRAPVPLGDGHAVDRPAGPDDLLGARPQGDRGRLHPGCGPRPGADPADLDDVARRPLPGTAVPAGLRRVLGRCARGLGGGDRGV</sequence>
<evidence type="ECO:0000256" key="1">
    <source>
        <dbReference type="SAM" id="MobiDB-lite"/>
    </source>
</evidence>
<evidence type="ECO:0000313" key="2">
    <source>
        <dbReference type="EMBL" id="CAA9273670.1"/>
    </source>
</evidence>
<feature type="compositionally biased region" description="Basic and acidic residues" evidence="1">
    <location>
        <begin position="28"/>
        <end position="38"/>
    </location>
</feature>
<feature type="non-terminal residue" evidence="2">
    <location>
        <position position="249"/>
    </location>
</feature>
<feature type="compositionally biased region" description="Basic residues" evidence="1">
    <location>
        <begin position="39"/>
        <end position="61"/>
    </location>
</feature>
<proteinExistence type="predicted"/>
<feature type="non-terminal residue" evidence="2">
    <location>
        <position position="1"/>
    </location>
</feature>
<feature type="compositionally biased region" description="Basic residues" evidence="1">
    <location>
        <begin position="119"/>
        <end position="131"/>
    </location>
</feature>
<accession>A0A6J4JDC8</accession>
<organism evidence="2">
    <name type="scientific">uncultured Acidimicrobiales bacterium</name>
    <dbReference type="NCBI Taxonomy" id="310071"/>
    <lineage>
        <taxon>Bacteria</taxon>
        <taxon>Bacillati</taxon>
        <taxon>Actinomycetota</taxon>
        <taxon>Acidimicrobiia</taxon>
        <taxon>Acidimicrobiales</taxon>
        <taxon>environmental samples</taxon>
    </lineage>
</organism>
<dbReference type="AlphaFoldDB" id="A0A6J4JDC8"/>
<protein>
    <submittedName>
        <fullName evidence="2">Uncharacterized protein</fullName>
    </submittedName>
</protein>
<feature type="compositionally biased region" description="Gly residues" evidence="1">
    <location>
        <begin position="62"/>
        <end position="71"/>
    </location>
</feature>
<feature type="region of interest" description="Disordered" evidence="1">
    <location>
        <begin position="1"/>
        <end position="226"/>
    </location>
</feature>